<protein>
    <submittedName>
        <fullName evidence="3">Tat pathway signal sequence domain protein</fullName>
    </submittedName>
</protein>
<dbReference type="PANTHER" id="PTHR31084:SF0">
    <property type="entry name" value="ALPHA-L-FUCOSIDASE 2"/>
    <property type="match status" value="1"/>
</dbReference>
<dbReference type="Proteomes" id="UP000190539">
    <property type="component" value="Unassembled WGS sequence"/>
</dbReference>
<dbReference type="GO" id="GO:0005975">
    <property type="term" value="P:carbohydrate metabolic process"/>
    <property type="evidence" value="ECO:0007669"/>
    <property type="project" value="InterPro"/>
</dbReference>
<keyword evidence="4" id="KW-1185">Reference proteome</keyword>
<dbReference type="InterPro" id="IPR012341">
    <property type="entry name" value="6hp_glycosidase-like_sf"/>
</dbReference>
<dbReference type="InterPro" id="IPR006311">
    <property type="entry name" value="TAT_signal"/>
</dbReference>
<evidence type="ECO:0000313" key="3">
    <source>
        <dbReference type="EMBL" id="OON82893.1"/>
    </source>
</evidence>
<comment type="caution">
    <text evidence="3">The sequence shown here is derived from an EMBL/GenBank/DDBJ whole genome shotgun (WGS) entry which is preliminary data.</text>
</comment>
<gene>
    <name evidence="3" type="ORF">B1H18_02450</name>
</gene>
<sequence>MPTAQDPSRRTLLATGSALGGALVVGGASALPAEAAGAVGGVGAAAESTAAAPAPPGRGETEPHLSEENRRAVLDDADLVWHTMPATWYEGPFLGNGRLGSGIYAEPDKNAVRFNVQHSEVQDHRAEFGSLFGLARLPIGHFTLEPVGTLTGVDWRLGLRDAELTGTLTTTAGTLQLRAFVHASSDVFAVEITPSEGERDFTWVFHPADAISPRAAFKPLPEGYKGNPPANTEKHGALTAAVQPLLSGGQHVTAWRERVRGARRVLYVSVAHSYPKSTARDRALRTVRIAAEAPYELLRIPHLAWWQRYYRKGFLSLPDARLQRFYWVQLYKVASAARKDAPVMATCGPWLEPTPWPNTWWNLNVQLEYWLIHGSNHLELDAVTRALSEFRAQLSAEVAAPYRADSMGIPRTTDPHLVNGGEVSSDLGYGVGVPGQETPTPEVGDLTWALHNVWLSYRHTMDKAIARDVLFPLLRKAVNYYLHFLTKGSDGALHLPATFSPEYGVNAPDTNYDLMLLRWGCRTLIESAETLGVRDPLAPRWKEVASRLTPYPVDENGFMIGAGVPFAQSHRHYSHLLAVYPLHELTGRTTGERELIEKSLAHWVGFEGALQGYTFTGAASMSALLGKGDDALRYLDTLMERFIQPNTMYKESGPVIETPLSAAQSLHDMVCQSWGGVIRVFPALPANWRELAVHDFRTQGAFLLSAVREEGATRWVRLTSEAGAPCVVNHGIPGPVEVRDGRGRPLRYEKAEEEGAILVHVGKGGSALITAVDDRPDLSIRPVTANRPAPPWGLPA</sequence>
<dbReference type="OrthoDB" id="9816459at2"/>
<evidence type="ECO:0000256" key="1">
    <source>
        <dbReference type="SAM" id="MobiDB-lite"/>
    </source>
</evidence>
<dbReference type="SUPFAM" id="SSF48208">
    <property type="entry name" value="Six-hairpin glycosidases"/>
    <property type="match status" value="1"/>
</dbReference>
<dbReference type="Pfam" id="PF22124">
    <property type="entry name" value="Glyco_hydro_95_cat"/>
    <property type="match status" value="1"/>
</dbReference>
<evidence type="ECO:0000259" key="2">
    <source>
        <dbReference type="Pfam" id="PF22124"/>
    </source>
</evidence>
<organism evidence="3 4">
    <name type="scientific">Streptomyces tsukubensis</name>
    <dbReference type="NCBI Taxonomy" id="83656"/>
    <lineage>
        <taxon>Bacteria</taxon>
        <taxon>Bacillati</taxon>
        <taxon>Actinomycetota</taxon>
        <taxon>Actinomycetes</taxon>
        <taxon>Kitasatosporales</taxon>
        <taxon>Streptomycetaceae</taxon>
        <taxon>Streptomyces</taxon>
    </lineage>
</organism>
<dbReference type="PANTHER" id="PTHR31084">
    <property type="entry name" value="ALPHA-L-FUCOSIDASE 2"/>
    <property type="match status" value="1"/>
</dbReference>
<dbReference type="STRING" id="83656.B1H18_02450"/>
<dbReference type="AlphaFoldDB" id="A0A1V4AHG5"/>
<dbReference type="RefSeq" id="WP_077964231.1">
    <property type="nucleotide sequence ID" value="NZ_CP045178.1"/>
</dbReference>
<dbReference type="PROSITE" id="PS51318">
    <property type="entry name" value="TAT"/>
    <property type="match status" value="1"/>
</dbReference>
<feature type="region of interest" description="Disordered" evidence="1">
    <location>
        <begin position="48"/>
        <end position="67"/>
    </location>
</feature>
<accession>A0A1V4AHG5</accession>
<dbReference type="GO" id="GO:0004560">
    <property type="term" value="F:alpha-L-fucosidase activity"/>
    <property type="evidence" value="ECO:0007669"/>
    <property type="project" value="TreeGrafter"/>
</dbReference>
<reference evidence="3 4" key="1">
    <citation type="submission" date="2017-02" db="EMBL/GenBank/DDBJ databases">
        <title>Draft Genome Sequence of Streptomyces tsukubaensis F601, a Producer of the immunosuppressant tacrolimus FK506.</title>
        <authorList>
            <person name="Zong G."/>
            <person name="Zhong C."/>
            <person name="Fu J."/>
            <person name="Qin R."/>
            <person name="Cao G."/>
        </authorList>
    </citation>
    <scope>NUCLEOTIDE SEQUENCE [LARGE SCALE GENOMIC DNA]</scope>
    <source>
        <strain evidence="3 4">F601</strain>
    </source>
</reference>
<dbReference type="InterPro" id="IPR054363">
    <property type="entry name" value="GH95_cat"/>
</dbReference>
<dbReference type="Gene3D" id="1.50.10.10">
    <property type="match status" value="1"/>
</dbReference>
<proteinExistence type="predicted"/>
<dbReference type="InterPro" id="IPR008928">
    <property type="entry name" value="6-hairpin_glycosidase_sf"/>
</dbReference>
<name>A0A1V4AHG5_9ACTN</name>
<evidence type="ECO:0000313" key="4">
    <source>
        <dbReference type="Proteomes" id="UP000190539"/>
    </source>
</evidence>
<dbReference type="EMBL" id="MVFC01000001">
    <property type="protein sequence ID" value="OON82893.1"/>
    <property type="molecule type" value="Genomic_DNA"/>
</dbReference>
<feature type="domain" description="Glycosyl hydrolase family 95 catalytic" evidence="2">
    <location>
        <begin position="331"/>
        <end position="649"/>
    </location>
</feature>